<evidence type="ECO:0000256" key="3">
    <source>
        <dbReference type="ARBA" id="ARBA00023125"/>
    </source>
</evidence>
<gene>
    <name evidence="8" type="ORF">ACHE_50165A</name>
</gene>
<name>A0A7R7ZQ56_ASPCH</name>
<keyword evidence="1" id="KW-0862">Zinc</keyword>
<evidence type="ECO:0000256" key="6">
    <source>
        <dbReference type="SAM" id="MobiDB-lite"/>
    </source>
</evidence>
<protein>
    <recommendedName>
        <fullName evidence="7">Xylanolytic transcriptional activator regulatory domain-containing protein</fullName>
    </recommendedName>
</protein>
<evidence type="ECO:0000256" key="5">
    <source>
        <dbReference type="ARBA" id="ARBA00023242"/>
    </source>
</evidence>
<reference evidence="8" key="2">
    <citation type="submission" date="2021-02" db="EMBL/GenBank/DDBJ databases">
        <title>Aspergillus chevalieri M1 genome sequence.</title>
        <authorList>
            <person name="Kadooka C."/>
            <person name="Mori K."/>
            <person name="Futagami T."/>
        </authorList>
    </citation>
    <scope>NUCLEOTIDE SEQUENCE</scope>
    <source>
        <strain evidence="8">M1</strain>
    </source>
</reference>
<dbReference type="Pfam" id="PF04082">
    <property type="entry name" value="Fungal_trans"/>
    <property type="match status" value="1"/>
</dbReference>
<evidence type="ECO:0000256" key="1">
    <source>
        <dbReference type="ARBA" id="ARBA00022833"/>
    </source>
</evidence>
<dbReference type="SMART" id="SM00906">
    <property type="entry name" value="Fungal_trans"/>
    <property type="match status" value="1"/>
</dbReference>
<dbReference type="GO" id="GO:0008270">
    <property type="term" value="F:zinc ion binding"/>
    <property type="evidence" value="ECO:0007669"/>
    <property type="project" value="InterPro"/>
</dbReference>
<keyword evidence="4" id="KW-0804">Transcription</keyword>
<dbReference type="RefSeq" id="XP_043137489.1">
    <property type="nucleotide sequence ID" value="XM_043279850.1"/>
</dbReference>
<dbReference type="GO" id="GO:0003677">
    <property type="term" value="F:DNA binding"/>
    <property type="evidence" value="ECO:0007669"/>
    <property type="project" value="UniProtKB-KW"/>
</dbReference>
<evidence type="ECO:0000313" key="9">
    <source>
        <dbReference type="Proteomes" id="UP000637239"/>
    </source>
</evidence>
<keyword evidence="2" id="KW-0805">Transcription regulation</keyword>
<reference evidence="8" key="1">
    <citation type="submission" date="2021-01" db="EMBL/GenBank/DDBJ databases">
        <authorList>
            <consortium name="Aspergillus chevalieri M1 genome sequencing consortium"/>
            <person name="Kazuki M."/>
            <person name="Futagami T."/>
        </authorList>
    </citation>
    <scope>NUCLEOTIDE SEQUENCE</scope>
    <source>
        <strain evidence="8">M1</strain>
    </source>
</reference>
<dbReference type="PANTHER" id="PTHR47171:SF1">
    <property type="entry name" value="ZN(II)2CYS6 TRANSCRIPTION FACTOR (EUROFUNG)"/>
    <property type="match status" value="1"/>
</dbReference>
<accession>A0A7R7ZQ56</accession>
<dbReference type="Proteomes" id="UP000637239">
    <property type="component" value="Chromosome 5"/>
</dbReference>
<dbReference type="EMBL" id="AP024420">
    <property type="protein sequence ID" value="BCR88967.1"/>
    <property type="molecule type" value="Genomic_DNA"/>
</dbReference>
<keyword evidence="5" id="KW-0539">Nucleus</keyword>
<keyword evidence="9" id="KW-1185">Reference proteome</keyword>
<dbReference type="PANTHER" id="PTHR47171">
    <property type="entry name" value="FARA-RELATED"/>
    <property type="match status" value="1"/>
</dbReference>
<feature type="region of interest" description="Disordered" evidence="6">
    <location>
        <begin position="369"/>
        <end position="408"/>
    </location>
</feature>
<evidence type="ECO:0000256" key="2">
    <source>
        <dbReference type="ARBA" id="ARBA00023015"/>
    </source>
</evidence>
<evidence type="ECO:0000256" key="4">
    <source>
        <dbReference type="ARBA" id="ARBA00023163"/>
    </source>
</evidence>
<dbReference type="KEGG" id="ache:ACHE_50165A"/>
<dbReference type="InterPro" id="IPR007219">
    <property type="entry name" value="XnlR_reg_dom"/>
</dbReference>
<organism evidence="8 9">
    <name type="scientific">Aspergillus chevalieri</name>
    <name type="common">Eurotium chevalieri</name>
    <dbReference type="NCBI Taxonomy" id="182096"/>
    <lineage>
        <taxon>Eukaryota</taxon>
        <taxon>Fungi</taxon>
        <taxon>Dikarya</taxon>
        <taxon>Ascomycota</taxon>
        <taxon>Pezizomycotina</taxon>
        <taxon>Eurotiomycetes</taxon>
        <taxon>Eurotiomycetidae</taxon>
        <taxon>Eurotiales</taxon>
        <taxon>Aspergillaceae</taxon>
        <taxon>Aspergillus</taxon>
        <taxon>Aspergillus subgen. Aspergillus</taxon>
    </lineage>
</organism>
<dbReference type="GO" id="GO:0006351">
    <property type="term" value="P:DNA-templated transcription"/>
    <property type="evidence" value="ECO:0007669"/>
    <property type="project" value="InterPro"/>
</dbReference>
<feature type="compositionally biased region" description="Basic and acidic residues" evidence="6">
    <location>
        <begin position="381"/>
        <end position="395"/>
    </location>
</feature>
<dbReference type="InterPro" id="IPR052073">
    <property type="entry name" value="Amide_Lactam_Regulators"/>
</dbReference>
<dbReference type="GeneID" id="66983325"/>
<keyword evidence="3" id="KW-0238">DNA-binding</keyword>
<evidence type="ECO:0000259" key="7">
    <source>
        <dbReference type="SMART" id="SM00906"/>
    </source>
</evidence>
<evidence type="ECO:0000313" key="8">
    <source>
        <dbReference type="EMBL" id="BCR88967.1"/>
    </source>
</evidence>
<dbReference type="AlphaFoldDB" id="A0A7R7ZQ56"/>
<sequence length="458" mass="51038">MLGFTVGSENLVRAAGYNDRAVARKTHYLRAKVLYDADYETDRMNLVAVLLLLGFWWAGYEEQKDTCYWVGCATTVAQSFGMHRSTSQCVLGPQIRSLRKRIWWSIYVRDRHTSAAFGRPCRIRDEDCDIEPLTEEDFNFDVDYDERLIPAQRNFHISYALEMSKLVIILGDILIAEFSPRRAARGSDTKELADRLVQWKSKLPVQLRELQPDGSLGASFWASMLHFSYQNYHILLFRPKAIENLSPAEVERDVRARTAADTITRMAEDLLSAGTIKSAQIHLVPALFGALSIHTIVICRCRKDPVRRQVAENKSRQCMLALSVLANSWPVRIWISKAFVNLMRRLTGQGSGSAGSIVNVSSSIATSSEHSGLHADSAGDSSHDIDGNSPDRRDPSAQVTDSNAPDYFPPTAADQLIYDPFSAGYGCLDGMFDIDSILPNSLAFDGLGEIGEPNASDF</sequence>
<proteinExistence type="predicted"/>
<feature type="domain" description="Xylanolytic transcriptional activator regulatory" evidence="7">
    <location>
        <begin position="66"/>
        <end position="138"/>
    </location>
</feature>
<dbReference type="CDD" id="cd12148">
    <property type="entry name" value="fungal_TF_MHR"/>
    <property type="match status" value="1"/>
</dbReference>